<feature type="transmembrane region" description="Helical" evidence="2">
    <location>
        <begin position="243"/>
        <end position="264"/>
    </location>
</feature>
<dbReference type="AlphaFoldDB" id="A0A8H3BX33"/>
<keyword evidence="2" id="KW-1133">Transmembrane helix</keyword>
<dbReference type="Proteomes" id="UP000663846">
    <property type="component" value="Unassembled WGS sequence"/>
</dbReference>
<dbReference type="InterPro" id="IPR010640">
    <property type="entry name" value="Low_temperature_requirement_A"/>
</dbReference>
<feature type="transmembrane region" description="Helical" evidence="2">
    <location>
        <begin position="473"/>
        <end position="492"/>
    </location>
</feature>
<proteinExistence type="predicted"/>
<feature type="compositionally biased region" description="Basic and acidic residues" evidence="1">
    <location>
        <begin position="539"/>
        <end position="554"/>
    </location>
</feature>
<protein>
    <submittedName>
        <fullName evidence="3">Uncharacterized protein</fullName>
    </submittedName>
</protein>
<feature type="transmembrane region" description="Helical" evidence="2">
    <location>
        <begin position="199"/>
        <end position="223"/>
    </location>
</feature>
<feature type="transmembrane region" description="Helical" evidence="2">
    <location>
        <begin position="442"/>
        <end position="461"/>
    </location>
</feature>
<organism evidence="3 4">
    <name type="scientific">Rhizoctonia solani</name>
    <dbReference type="NCBI Taxonomy" id="456999"/>
    <lineage>
        <taxon>Eukaryota</taxon>
        <taxon>Fungi</taxon>
        <taxon>Dikarya</taxon>
        <taxon>Basidiomycota</taxon>
        <taxon>Agaricomycotina</taxon>
        <taxon>Agaricomycetes</taxon>
        <taxon>Cantharellales</taxon>
        <taxon>Ceratobasidiaceae</taxon>
        <taxon>Rhizoctonia</taxon>
    </lineage>
</organism>
<keyword evidence="2" id="KW-0472">Membrane</keyword>
<reference evidence="3" key="1">
    <citation type="submission" date="2021-01" db="EMBL/GenBank/DDBJ databases">
        <authorList>
            <person name="Kaushik A."/>
        </authorList>
    </citation>
    <scope>NUCLEOTIDE SEQUENCE</scope>
    <source>
        <strain evidence="3">AG1-1C</strain>
    </source>
</reference>
<keyword evidence="2" id="KW-0812">Transmembrane</keyword>
<dbReference type="PANTHER" id="PTHR36840">
    <property type="entry name" value="BLL5714 PROTEIN"/>
    <property type="match status" value="1"/>
</dbReference>
<comment type="caution">
    <text evidence="3">The sequence shown here is derived from an EMBL/GenBank/DDBJ whole genome shotgun (WGS) entry which is preliminary data.</text>
</comment>
<feature type="transmembrane region" description="Helical" evidence="2">
    <location>
        <begin position="367"/>
        <end position="386"/>
    </location>
</feature>
<feature type="transmembrane region" description="Helical" evidence="2">
    <location>
        <begin position="402"/>
        <end position="422"/>
    </location>
</feature>
<evidence type="ECO:0000313" key="4">
    <source>
        <dbReference type="Proteomes" id="UP000663846"/>
    </source>
</evidence>
<evidence type="ECO:0000313" key="3">
    <source>
        <dbReference type="EMBL" id="CAE6467776.1"/>
    </source>
</evidence>
<feature type="transmembrane region" description="Helical" evidence="2">
    <location>
        <begin position="338"/>
        <end position="355"/>
    </location>
</feature>
<sequence>MAHHFHHRDEKPHRTIHQFGPGNVHFHGKSFEDHDSEHSHHYSVKNLIRPPVVRQWIHLGKIHREHTERVPSRLELFFDLVFVAIAHQLSEAVAENASAAGLAKFVLIFYPTWSLWSEFRNFVNASGTDDVLQRLAVLWLMALLVGYTANASAIQLGTQESTEASTGGVHVALGSILAEVAHEPSTAEAASTHYARDPALVTATAFFLVAKFSRVAFLIWYAIALPLFRSSFLLQIAYQMLNFFVYLPLLFVRSPAAIITLASLGMGTDYLLRYLAGIPLVLNNKLTKKILSRIKHEDIEAHHRDVDPTVNACAYEKSRQQLAPYIPATNIEHFIERTAAFVVIVLGEVVLSVVYHAMRADIGFKSIYGSAVSGLIIAFNFCWLYFDAECSHTFVHAMRRHWFTSITFTNLHFPLCASLILVSAATSRMTQHTEEVTSAIRWYFGGGLGVALISMALIGATHRGLDPTGTSRLGRLTQLGFRIAVGIVMILLPLSDLSPLNLLGTSAGLTSFLVVEETYGKLRRGEPLAKPSAAEQDVIDAREHSTEGRPDATRVDSNLESGSVDSGIKEAKTQ</sequence>
<accession>A0A8H3BX33</accession>
<feature type="compositionally biased region" description="Polar residues" evidence="1">
    <location>
        <begin position="555"/>
        <end position="564"/>
    </location>
</feature>
<evidence type="ECO:0000256" key="2">
    <source>
        <dbReference type="SAM" id="Phobius"/>
    </source>
</evidence>
<name>A0A8H3BX33_9AGAM</name>
<dbReference type="Pfam" id="PF06772">
    <property type="entry name" value="LtrA"/>
    <property type="match status" value="1"/>
</dbReference>
<gene>
    <name evidence="3" type="ORF">RDB_LOCUS170024</name>
</gene>
<dbReference type="EMBL" id="CAJMWS010000892">
    <property type="protein sequence ID" value="CAE6467776.1"/>
    <property type="molecule type" value="Genomic_DNA"/>
</dbReference>
<dbReference type="PANTHER" id="PTHR36840:SF1">
    <property type="entry name" value="BLL5714 PROTEIN"/>
    <property type="match status" value="1"/>
</dbReference>
<feature type="region of interest" description="Disordered" evidence="1">
    <location>
        <begin position="527"/>
        <end position="574"/>
    </location>
</feature>
<evidence type="ECO:0000256" key="1">
    <source>
        <dbReference type="SAM" id="MobiDB-lite"/>
    </source>
</evidence>